<dbReference type="InterPro" id="IPR043502">
    <property type="entry name" value="DNA/RNA_pol_sf"/>
</dbReference>
<dbReference type="Proteomes" id="UP000233469">
    <property type="component" value="Unassembled WGS sequence"/>
</dbReference>
<organism evidence="1 2">
    <name type="scientific">Rhizophagus irregularis</name>
    <dbReference type="NCBI Taxonomy" id="588596"/>
    <lineage>
        <taxon>Eukaryota</taxon>
        <taxon>Fungi</taxon>
        <taxon>Fungi incertae sedis</taxon>
        <taxon>Mucoromycota</taxon>
        <taxon>Glomeromycotina</taxon>
        <taxon>Glomeromycetes</taxon>
        <taxon>Glomerales</taxon>
        <taxon>Glomeraceae</taxon>
        <taxon>Rhizophagus</taxon>
    </lineage>
</organism>
<accession>A0A2N1MZH4</accession>
<evidence type="ECO:0008006" key="3">
    <source>
        <dbReference type="Google" id="ProtNLM"/>
    </source>
</evidence>
<dbReference type="VEuPathDB" id="FungiDB:RhiirFUN_003384"/>
<dbReference type="VEuPathDB" id="FungiDB:RhiirA1_401725"/>
<dbReference type="VEuPathDB" id="FungiDB:FUN_021558"/>
<dbReference type="PANTHER" id="PTHR31511">
    <property type="entry name" value="PROTEIN CBG23764"/>
    <property type="match status" value="1"/>
</dbReference>
<evidence type="ECO:0000313" key="2">
    <source>
        <dbReference type="Proteomes" id="UP000233469"/>
    </source>
</evidence>
<sequence length="530" mass="62400">MGKKSYVSVEKLITHLGPRDEYVLHYSELQYYVKLGMVVDEVQKVLSFDQSPWLEPYISLNSNLRKKARNDFERDFFKLMNNSVYGKTMENVRKHIDIKLLPLRNKKDEKSLLNKIRKPSFKYARLLGKDLVGVHMGKSEVTLNKPILVGAAVLGLSKLHMYQFWYDYVKATYGEKATLCYMDTDSFIYGVETEDIYQDMIKNADLFDFSNYPPDHPLVKSIPEDQWIIDENGEQTLKNAGVIGKFKYECPDYIMSEFFGIRAKLYHYVLENGSVGSRHKGVSKMGMENTARNNMPIAANGEQYDPMTLLYRECLFGEKQIYAKNVGFRTKDHIISLVEVEKQAASPFDDKRWILSDGKRTLPYEHWRIGAFYHYLNTGMSQEKAEQWAMYTTQVCITIRMEDNSLVTSSTITWKDIERAQIKIIDSALRARYKKDSKFIKEYVGYVKKLRKEEKPNEYVRTVAMMLFPNEESYKKRIKRYREWYENKKEILESVENLYNLYYELSKEERIITEEDISNTREDLLRNVVD</sequence>
<dbReference type="PANTHER" id="PTHR31511:SF12">
    <property type="entry name" value="RHO TERMINATION FACTOR N-TERMINAL DOMAIN-CONTAINING PROTEIN"/>
    <property type="match status" value="1"/>
</dbReference>
<reference evidence="1 2" key="2">
    <citation type="submission" date="2017-10" db="EMBL/GenBank/DDBJ databases">
        <title>Extensive intraspecific genome diversity in a model arbuscular mycorrhizal fungus.</title>
        <authorList>
            <person name="Chen E.C.H."/>
            <person name="Morin E."/>
            <person name="Baudet D."/>
            <person name="Noel J."/>
            <person name="Ndikumana S."/>
            <person name="Charron P."/>
            <person name="St-Onge C."/>
            <person name="Giorgi J."/>
            <person name="Grigoriev I.V."/>
            <person name="Roux C."/>
            <person name="Martin F.M."/>
            <person name="Corradi N."/>
        </authorList>
    </citation>
    <scope>NUCLEOTIDE SEQUENCE [LARGE SCALE GENOMIC DNA]</scope>
    <source>
        <strain evidence="1 2">C2</strain>
    </source>
</reference>
<dbReference type="VEuPathDB" id="FungiDB:RhiirA1_473166"/>
<dbReference type="AlphaFoldDB" id="A0A2N1MZH4"/>
<proteinExistence type="predicted"/>
<gene>
    <name evidence="1" type="ORF">RhiirC2_806192</name>
</gene>
<dbReference type="Gene3D" id="3.90.1600.10">
    <property type="entry name" value="Palm domain of DNA polymerase"/>
    <property type="match status" value="1"/>
</dbReference>
<dbReference type="InterPro" id="IPR023211">
    <property type="entry name" value="DNA_pol_palm_dom_sf"/>
</dbReference>
<dbReference type="VEuPathDB" id="FungiDB:RhiirA1_473165"/>
<dbReference type="SUPFAM" id="SSF56672">
    <property type="entry name" value="DNA/RNA polymerases"/>
    <property type="match status" value="1"/>
</dbReference>
<reference evidence="1 2" key="1">
    <citation type="submission" date="2016-04" db="EMBL/GenBank/DDBJ databases">
        <title>Genome analyses suggest a sexual origin of heterokaryosis in a supposedly ancient asexual fungus.</title>
        <authorList>
            <person name="Ropars J."/>
            <person name="Sedzielewska K."/>
            <person name="Noel J."/>
            <person name="Charron P."/>
            <person name="Farinelli L."/>
            <person name="Marton T."/>
            <person name="Kruger M."/>
            <person name="Pelin A."/>
            <person name="Brachmann A."/>
            <person name="Corradi N."/>
        </authorList>
    </citation>
    <scope>NUCLEOTIDE SEQUENCE [LARGE SCALE GENOMIC DNA]</scope>
    <source>
        <strain evidence="1 2">C2</strain>
    </source>
</reference>
<evidence type="ECO:0000313" key="1">
    <source>
        <dbReference type="EMBL" id="PKK67048.1"/>
    </source>
</evidence>
<comment type="caution">
    <text evidence="1">The sequence shown here is derived from an EMBL/GenBank/DDBJ whole genome shotgun (WGS) entry which is preliminary data.</text>
</comment>
<name>A0A2N1MZH4_9GLOM</name>
<dbReference type="EMBL" id="LLXL01001011">
    <property type="protein sequence ID" value="PKK67048.1"/>
    <property type="molecule type" value="Genomic_DNA"/>
</dbReference>
<protein>
    <recommendedName>
        <fullName evidence="3">DNA-directed DNA polymerase</fullName>
    </recommendedName>
</protein>
<dbReference type="VEuPathDB" id="FungiDB:FUN_020929"/>